<gene>
    <name evidence="8" type="ORF">B5J99_08255</name>
</gene>
<evidence type="ECO:0000256" key="1">
    <source>
        <dbReference type="ARBA" id="ARBA00004141"/>
    </source>
</evidence>
<feature type="transmembrane region" description="Helical" evidence="6">
    <location>
        <begin position="56"/>
        <end position="80"/>
    </location>
</feature>
<keyword evidence="4 6" id="KW-1133">Transmembrane helix</keyword>
<feature type="transmembrane region" description="Helical" evidence="6">
    <location>
        <begin position="183"/>
        <end position="205"/>
    </location>
</feature>
<protein>
    <recommendedName>
        <fullName evidence="7">Major facilitator superfamily (MFS) profile domain-containing protein</fullName>
    </recommendedName>
</protein>
<dbReference type="SUPFAM" id="SSF103473">
    <property type="entry name" value="MFS general substrate transporter"/>
    <property type="match status" value="1"/>
</dbReference>
<dbReference type="CDD" id="cd17328">
    <property type="entry name" value="MFS_spinster_like"/>
    <property type="match status" value="1"/>
</dbReference>
<comment type="subcellular location">
    <subcellularLocation>
        <location evidence="1">Membrane</location>
        <topology evidence="1">Multi-pass membrane protein</topology>
    </subcellularLocation>
</comment>
<organism evidence="8 9">
    <name type="scientific">Blastomonas fulva</name>
    <dbReference type="NCBI Taxonomy" id="1550728"/>
    <lineage>
        <taxon>Bacteria</taxon>
        <taxon>Pseudomonadati</taxon>
        <taxon>Pseudomonadota</taxon>
        <taxon>Alphaproteobacteria</taxon>
        <taxon>Sphingomonadales</taxon>
        <taxon>Sphingomonadaceae</taxon>
        <taxon>Blastomonas</taxon>
    </lineage>
</organism>
<proteinExistence type="predicted"/>
<evidence type="ECO:0000256" key="3">
    <source>
        <dbReference type="ARBA" id="ARBA00022692"/>
    </source>
</evidence>
<dbReference type="PROSITE" id="PS50850">
    <property type="entry name" value="MFS"/>
    <property type="match status" value="1"/>
</dbReference>
<evidence type="ECO:0000256" key="5">
    <source>
        <dbReference type="ARBA" id="ARBA00023136"/>
    </source>
</evidence>
<feature type="transmembrane region" description="Helical" evidence="6">
    <location>
        <begin position="463"/>
        <end position="483"/>
    </location>
</feature>
<feature type="domain" description="Major facilitator superfamily (MFS) profile" evidence="7">
    <location>
        <begin position="58"/>
        <end position="488"/>
    </location>
</feature>
<keyword evidence="2" id="KW-0813">Transport</keyword>
<dbReference type="Gene3D" id="1.20.1250.20">
    <property type="entry name" value="MFS general substrate transporter like domains"/>
    <property type="match status" value="1"/>
</dbReference>
<feature type="transmembrane region" description="Helical" evidence="6">
    <location>
        <begin position="267"/>
        <end position="292"/>
    </location>
</feature>
<dbReference type="Pfam" id="PF07690">
    <property type="entry name" value="MFS_1"/>
    <property type="match status" value="1"/>
</dbReference>
<dbReference type="Proteomes" id="UP000258016">
    <property type="component" value="Chromosome"/>
</dbReference>
<sequence>MGRACLAAHQPEPVCLGRSALLDRGARHRQGCDGGMSESATREVLDQPMHAPGYRAWMMTLLVAVYASSSLDRLIIAVLGPAIKADLRISDLQFGLLGGIAFAFLYTAFGIPVARLADRRNRIVIVSIATAVWSAMTALCGLAANFTQLLLLRIGVGLGEAGCSPPCYSLISDQYPPRMRAGAIAILGLGVPLGSMVGAFLGGWASEFISWRSAFVMAGLPGLLLAALVFFTLKEPARGMFDPVASRIGTPPTFGAVLRAIAAKPAFLHLTAAAALCIFCNLGLNLFIPTFLVRSHGLSYSQAGFYFGLVTGISAAIGTTGLGLLIARLARRDVRWYGWGPALVLVAGAPFYILGLVQTDFAAGYGLILASSCIGFAFLGPSIGATQNMMEPRMRASAAAVLLFAMHMVGGGLGPTFMGWASDLFAARAFGVGYAASCPSGLAPVDASSSIVSACNAASEEGLRYALVACALFFFWAAFHAFMATRTMARDLMPDVPQPVQTPALSQEVSP</sequence>
<name>A0ABM6M6B1_9SPHN</name>
<dbReference type="InterPro" id="IPR044770">
    <property type="entry name" value="MFS_spinster-like"/>
</dbReference>
<dbReference type="PANTHER" id="PTHR23505">
    <property type="entry name" value="SPINSTER"/>
    <property type="match status" value="1"/>
</dbReference>
<accession>A0ABM6M6B1</accession>
<evidence type="ECO:0000256" key="4">
    <source>
        <dbReference type="ARBA" id="ARBA00022989"/>
    </source>
</evidence>
<keyword evidence="3 6" id="KW-0812">Transmembrane</keyword>
<evidence type="ECO:0000259" key="7">
    <source>
        <dbReference type="PROSITE" id="PS50850"/>
    </source>
</evidence>
<keyword evidence="9" id="KW-1185">Reference proteome</keyword>
<evidence type="ECO:0000256" key="6">
    <source>
        <dbReference type="SAM" id="Phobius"/>
    </source>
</evidence>
<dbReference type="InterPro" id="IPR011701">
    <property type="entry name" value="MFS"/>
</dbReference>
<dbReference type="InterPro" id="IPR036259">
    <property type="entry name" value="MFS_trans_sf"/>
</dbReference>
<keyword evidence="5 6" id="KW-0472">Membrane</keyword>
<feature type="transmembrane region" description="Helical" evidence="6">
    <location>
        <begin position="304"/>
        <end position="327"/>
    </location>
</feature>
<evidence type="ECO:0000256" key="2">
    <source>
        <dbReference type="ARBA" id="ARBA00022448"/>
    </source>
</evidence>
<feature type="transmembrane region" description="Helical" evidence="6">
    <location>
        <begin position="363"/>
        <end position="384"/>
    </location>
</feature>
<dbReference type="PANTHER" id="PTHR23505:SF79">
    <property type="entry name" value="PROTEIN SPINSTER"/>
    <property type="match status" value="1"/>
</dbReference>
<feature type="transmembrane region" description="Helical" evidence="6">
    <location>
        <begin position="339"/>
        <end position="357"/>
    </location>
</feature>
<feature type="transmembrane region" description="Helical" evidence="6">
    <location>
        <begin position="150"/>
        <end position="171"/>
    </location>
</feature>
<evidence type="ECO:0000313" key="8">
    <source>
        <dbReference type="EMBL" id="ASR51455.1"/>
    </source>
</evidence>
<feature type="transmembrane region" description="Helical" evidence="6">
    <location>
        <begin position="92"/>
        <end position="111"/>
    </location>
</feature>
<evidence type="ECO:0000313" key="9">
    <source>
        <dbReference type="Proteomes" id="UP000258016"/>
    </source>
</evidence>
<feature type="transmembrane region" description="Helical" evidence="6">
    <location>
        <begin position="396"/>
        <end position="418"/>
    </location>
</feature>
<feature type="transmembrane region" description="Helical" evidence="6">
    <location>
        <begin position="211"/>
        <end position="233"/>
    </location>
</feature>
<dbReference type="InterPro" id="IPR020846">
    <property type="entry name" value="MFS_dom"/>
</dbReference>
<reference evidence="8 9" key="1">
    <citation type="submission" date="2017-03" db="EMBL/GenBank/DDBJ databases">
        <title>Complete genome sequence of Blastomonas fulva degrading microcsystin LR.</title>
        <authorList>
            <person name="Lee H.-g."/>
            <person name="Jin L."/>
            <person name="oh H.-M."/>
        </authorList>
    </citation>
    <scope>NUCLEOTIDE SEQUENCE [LARGE SCALE GENOMIC DNA]</scope>
    <source>
        <strain evidence="8 9">T2</strain>
    </source>
</reference>
<dbReference type="EMBL" id="CP020083">
    <property type="protein sequence ID" value="ASR51455.1"/>
    <property type="molecule type" value="Genomic_DNA"/>
</dbReference>
<feature type="transmembrane region" description="Helical" evidence="6">
    <location>
        <begin position="123"/>
        <end position="144"/>
    </location>
</feature>